<evidence type="ECO:0000313" key="1">
    <source>
        <dbReference type="EMBL" id="DAD83866.1"/>
    </source>
</evidence>
<sequence>MAAAKKNEETTVNGVILTKDGVSFTATNDVAVSAFLNLGYEIEE</sequence>
<accession>A0A8S5MNZ3</accession>
<organism evidence="1">
    <name type="scientific">Siphoviridae sp. ctf6e2</name>
    <dbReference type="NCBI Taxonomy" id="2826411"/>
    <lineage>
        <taxon>Viruses</taxon>
        <taxon>Duplodnaviria</taxon>
        <taxon>Heunggongvirae</taxon>
        <taxon>Uroviricota</taxon>
        <taxon>Caudoviricetes</taxon>
    </lineage>
</organism>
<name>A0A8S5MNZ3_9CAUD</name>
<proteinExistence type="predicted"/>
<reference evidence="1" key="1">
    <citation type="journal article" date="2021" name="Proc. Natl. Acad. Sci. U.S.A.">
        <title>A Catalog of Tens of Thousands of Viruses from Human Metagenomes Reveals Hidden Associations with Chronic Diseases.</title>
        <authorList>
            <person name="Tisza M.J."/>
            <person name="Buck C.B."/>
        </authorList>
    </citation>
    <scope>NUCLEOTIDE SEQUENCE</scope>
    <source>
        <strain evidence="1">Ctf6e2</strain>
    </source>
</reference>
<protein>
    <submittedName>
        <fullName evidence="1">DXP reductoisomerase C-terminal domain</fullName>
    </submittedName>
</protein>
<dbReference type="EMBL" id="BK014945">
    <property type="protein sequence ID" value="DAD83866.1"/>
    <property type="molecule type" value="Genomic_DNA"/>
</dbReference>